<feature type="signal peptide" evidence="1">
    <location>
        <begin position="1"/>
        <end position="20"/>
    </location>
</feature>
<evidence type="ECO:0000256" key="1">
    <source>
        <dbReference type="SAM" id="SignalP"/>
    </source>
</evidence>
<dbReference type="OrthoDB" id="203440at2759"/>
<dbReference type="Proteomes" id="UP000016934">
    <property type="component" value="Unassembled WGS sequence"/>
</dbReference>
<gene>
    <name evidence="2" type="ORF">COCSADRAFT_169435</name>
</gene>
<evidence type="ECO:0000313" key="2">
    <source>
        <dbReference type="EMBL" id="EMD66515.1"/>
    </source>
</evidence>
<sequence length="306" mass="34263">MFLHDYYCLLLALLMTLCLASSTLSPFPSNNGSIYFTAHTIDSLLFQNPDVLHDLFVFKCVTIVVFNANTGGEAGNETRGEELEYGLERAYRIMSSASLRGGGDIAVRNTKIRLGKYDVATSPLLGLSNVQILFLRLPDSTYYEESLKMLYSADISQITATDAAATCTVRDLKNIIATILNERRADDIHVLNYLASLSTGQDDYQLEHADRIVSAKLVMDVVKEEGIETRVVAHGCDEVRNQEVNLNTPDYINKVNAFFEYAKYDPDMCQSVDECGERLSNADTSTGGYNEGDYIYEFLKREYYVT</sequence>
<accession>M2SW45</accession>
<dbReference type="KEGG" id="bsc:COCSADRAFT_169435"/>
<organism evidence="2 3">
    <name type="scientific">Cochliobolus sativus (strain ND90Pr / ATCC 201652)</name>
    <name type="common">Common root rot and spot blotch fungus</name>
    <name type="synonym">Bipolaris sorokiniana</name>
    <dbReference type="NCBI Taxonomy" id="665912"/>
    <lineage>
        <taxon>Eukaryota</taxon>
        <taxon>Fungi</taxon>
        <taxon>Dikarya</taxon>
        <taxon>Ascomycota</taxon>
        <taxon>Pezizomycotina</taxon>
        <taxon>Dothideomycetes</taxon>
        <taxon>Pleosporomycetidae</taxon>
        <taxon>Pleosporales</taxon>
        <taxon>Pleosporineae</taxon>
        <taxon>Pleosporaceae</taxon>
        <taxon>Bipolaris</taxon>
    </lineage>
</organism>
<protein>
    <submittedName>
        <fullName evidence="2">Uncharacterized protein</fullName>
    </submittedName>
</protein>
<dbReference type="HOGENOM" id="CLU_066463_0_0_1"/>
<keyword evidence="1" id="KW-0732">Signal</keyword>
<dbReference type="eggNOG" id="ENOG502RYDG">
    <property type="taxonomic scope" value="Eukaryota"/>
</dbReference>
<dbReference type="AlphaFoldDB" id="M2SW45"/>
<keyword evidence="3" id="KW-1185">Reference proteome</keyword>
<dbReference type="RefSeq" id="XP_007697986.1">
    <property type="nucleotide sequence ID" value="XM_007699796.1"/>
</dbReference>
<feature type="chain" id="PRO_5004025393" evidence="1">
    <location>
        <begin position="21"/>
        <end position="306"/>
    </location>
</feature>
<dbReference type="OMA" id="HYATGYF"/>
<dbReference type="STRING" id="665912.M2SW45"/>
<dbReference type="EMBL" id="KB445640">
    <property type="protein sequence ID" value="EMD66515.1"/>
    <property type="molecule type" value="Genomic_DNA"/>
</dbReference>
<reference evidence="3" key="2">
    <citation type="journal article" date="2013" name="PLoS Genet.">
        <title>Comparative genome structure, secondary metabolite, and effector coding capacity across Cochliobolus pathogens.</title>
        <authorList>
            <person name="Condon B.J."/>
            <person name="Leng Y."/>
            <person name="Wu D."/>
            <person name="Bushley K.E."/>
            <person name="Ohm R.A."/>
            <person name="Otillar R."/>
            <person name="Martin J."/>
            <person name="Schackwitz W."/>
            <person name="Grimwood J."/>
            <person name="MohdZainudin N."/>
            <person name="Xue C."/>
            <person name="Wang R."/>
            <person name="Manning V.A."/>
            <person name="Dhillon B."/>
            <person name="Tu Z.J."/>
            <person name="Steffenson B.J."/>
            <person name="Salamov A."/>
            <person name="Sun H."/>
            <person name="Lowry S."/>
            <person name="LaButti K."/>
            <person name="Han J."/>
            <person name="Copeland A."/>
            <person name="Lindquist E."/>
            <person name="Barry K."/>
            <person name="Schmutz J."/>
            <person name="Baker S.E."/>
            <person name="Ciuffetti L.M."/>
            <person name="Grigoriev I.V."/>
            <person name="Zhong S."/>
            <person name="Turgeon B.G."/>
        </authorList>
    </citation>
    <scope>NUCLEOTIDE SEQUENCE [LARGE SCALE GENOMIC DNA]</scope>
    <source>
        <strain evidence="3">ND90Pr / ATCC 201652</strain>
    </source>
</reference>
<evidence type="ECO:0000313" key="3">
    <source>
        <dbReference type="Proteomes" id="UP000016934"/>
    </source>
</evidence>
<name>M2SW45_COCSN</name>
<dbReference type="GeneID" id="19132632"/>
<reference evidence="2 3" key="1">
    <citation type="journal article" date="2012" name="PLoS Pathog.">
        <title>Diverse lifestyles and strategies of plant pathogenesis encoded in the genomes of eighteen Dothideomycetes fungi.</title>
        <authorList>
            <person name="Ohm R.A."/>
            <person name="Feau N."/>
            <person name="Henrissat B."/>
            <person name="Schoch C.L."/>
            <person name="Horwitz B.A."/>
            <person name="Barry K.W."/>
            <person name="Condon B.J."/>
            <person name="Copeland A.C."/>
            <person name="Dhillon B."/>
            <person name="Glaser F."/>
            <person name="Hesse C.N."/>
            <person name="Kosti I."/>
            <person name="LaButti K."/>
            <person name="Lindquist E.A."/>
            <person name="Lucas S."/>
            <person name="Salamov A.A."/>
            <person name="Bradshaw R.E."/>
            <person name="Ciuffetti L."/>
            <person name="Hamelin R.C."/>
            <person name="Kema G.H.J."/>
            <person name="Lawrence C."/>
            <person name="Scott J.A."/>
            <person name="Spatafora J.W."/>
            <person name="Turgeon B.G."/>
            <person name="de Wit P.J.G.M."/>
            <person name="Zhong S."/>
            <person name="Goodwin S.B."/>
            <person name="Grigoriev I.V."/>
        </authorList>
    </citation>
    <scope>NUCLEOTIDE SEQUENCE [LARGE SCALE GENOMIC DNA]</scope>
    <source>
        <strain evidence="3">ND90Pr / ATCC 201652</strain>
    </source>
</reference>
<proteinExistence type="predicted"/>